<dbReference type="PROSITE" id="PS50011">
    <property type="entry name" value="PROTEIN_KINASE_DOM"/>
    <property type="match status" value="1"/>
</dbReference>
<keyword evidence="7" id="KW-1133">Transmembrane helix</keyword>
<dbReference type="PANTHER" id="PTHR24345">
    <property type="entry name" value="SERINE/THREONINE-PROTEIN KINASE PLK"/>
    <property type="match status" value="1"/>
</dbReference>
<sequence>MISENSNSAPWLTGTVFAGRYEVGQLIARGGMAEVYHAVDLWSNNPVAVKVLLPHLSSDTAQRQKFFREGNALGKIHHEHVVGVVQDGTQQVHGQEIMFLVLEYVHGCTLAQLLTLRPVLSVGEMLEIMMPTVEGLSEVHAHRLIHRDIKPANVLLEDSNRGIKLSDFGLTRRTDQQWTGELMGTPAYVAPEIMDPVAAVGAPADIFAVGVMMYRMLTGRLPFPGLGNDQQVLYHNINSEIPSVSVIAPGISSDITGVVSWCTRRAVKDRPQDAAELFRALRDISARMGAAERSYRAELVEPPITELWQDVTDIAEKSGMTKAYRSTPITGFGNADDLLHDDIEGHLSDHEQGVIAAAQEESQVYKPTRISGVGPLTQSQAAGEATEYDDASHSPDETLFWDVAQDPDATTTFSAARARAEKEAEERAQQQREGFSPISGSYNPRRHPAPQPQHQHSDASRVQPPIINEAERRRAQTPWRTPLSPIALIIIMVTGLVGFTVAGFAGWWLAGLLY</sequence>
<proteinExistence type="predicted"/>
<dbReference type="Pfam" id="PF00069">
    <property type="entry name" value="Pkinase"/>
    <property type="match status" value="1"/>
</dbReference>
<feature type="region of interest" description="Disordered" evidence="6">
    <location>
        <begin position="414"/>
        <end position="462"/>
    </location>
</feature>
<dbReference type="SUPFAM" id="SSF56112">
    <property type="entry name" value="Protein kinase-like (PK-like)"/>
    <property type="match status" value="1"/>
</dbReference>
<feature type="transmembrane region" description="Helical" evidence="7">
    <location>
        <begin position="486"/>
        <end position="510"/>
    </location>
</feature>
<dbReference type="Gene3D" id="3.30.200.20">
    <property type="entry name" value="Phosphorylase Kinase, domain 1"/>
    <property type="match status" value="1"/>
</dbReference>
<keyword evidence="10" id="KW-1185">Reference proteome</keyword>
<keyword evidence="5" id="KW-0067">ATP-binding</keyword>
<dbReference type="Proteomes" id="UP001500187">
    <property type="component" value="Unassembled WGS sequence"/>
</dbReference>
<feature type="domain" description="Protein kinase" evidence="8">
    <location>
        <begin position="21"/>
        <end position="282"/>
    </location>
</feature>
<reference evidence="10" key="1">
    <citation type="journal article" date="2019" name="Int. J. Syst. Evol. Microbiol.">
        <title>The Global Catalogue of Microorganisms (GCM) 10K type strain sequencing project: providing services to taxonomists for standard genome sequencing and annotation.</title>
        <authorList>
            <consortium name="The Broad Institute Genomics Platform"/>
            <consortium name="The Broad Institute Genome Sequencing Center for Infectious Disease"/>
            <person name="Wu L."/>
            <person name="Ma J."/>
        </authorList>
    </citation>
    <scope>NUCLEOTIDE SEQUENCE [LARGE SCALE GENOMIC DNA]</scope>
    <source>
        <strain evidence="10">JCM 18541</strain>
    </source>
</reference>
<dbReference type="InterPro" id="IPR008271">
    <property type="entry name" value="Ser/Thr_kinase_AS"/>
</dbReference>
<keyword evidence="2" id="KW-0808">Transferase</keyword>
<dbReference type="PANTHER" id="PTHR24345:SF0">
    <property type="entry name" value="CELL CYCLE SERINE_THREONINE-PROTEIN KINASE CDC5_MSD2"/>
    <property type="match status" value="1"/>
</dbReference>
<comment type="caution">
    <text evidence="9">The sequence shown here is derived from an EMBL/GenBank/DDBJ whole genome shotgun (WGS) entry which is preliminary data.</text>
</comment>
<evidence type="ECO:0000256" key="5">
    <source>
        <dbReference type="ARBA" id="ARBA00022840"/>
    </source>
</evidence>
<dbReference type="PROSITE" id="PS00108">
    <property type="entry name" value="PROTEIN_KINASE_ST"/>
    <property type="match status" value="1"/>
</dbReference>
<evidence type="ECO:0000259" key="8">
    <source>
        <dbReference type="PROSITE" id="PS50011"/>
    </source>
</evidence>
<organism evidence="9 10">
    <name type="scientific">Rothia endophytica</name>
    <dbReference type="NCBI Taxonomy" id="1324766"/>
    <lineage>
        <taxon>Bacteria</taxon>
        <taxon>Bacillati</taxon>
        <taxon>Actinomycetota</taxon>
        <taxon>Actinomycetes</taxon>
        <taxon>Micrococcales</taxon>
        <taxon>Micrococcaceae</taxon>
        <taxon>Rothia</taxon>
    </lineage>
</organism>
<evidence type="ECO:0000313" key="9">
    <source>
        <dbReference type="EMBL" id="GAA4800299.1"/>
    </source>
</evidence>
<dbReference type="Gene3D" id="1.10.510.10">
    <property type="entry name" value="Transferase(Phosphotransferase) domain 1"/>
    <property type="match status" value="1"/>
</dbReference>
<dbReference type="InterPro" id="IPR011009">
    <property type="entry name" value="Kinase-like_dom_sf"/>
</dbReference>
<evidence type="ECO:0000256" key="2">
    <source>
        <dbReference type="ARBA" id="ARBA00022679"/>
    </source>
</evidence>
<protein>
    <recommendedName>
        <fullName evidence="8">Protein kinase domain-containing protein</fullName>
    </recommendedName>
</protein>
<evidence type="ECO:0000256" key="7">
    <source>
        <dbReference type="SAM" id="Phobius"/>
    </source>
</evidence>
<name>A0ABP9BY13_9MICC</name>
<evidence type="ECO:0000256" key="4">
    <source>
        <dbReference type="ARBA" id="ARBA00022777"/>
    </source>
</evidence>
<keyword evidence="1" id="KW-0723">Serine/threonine-protein kinase</keyword>
<keyword evidence="3" id="KW-0547">Nucleotide-binding</keyword>
<dbReference type="InterPro" id="IPR000719">
    <property type="entry name" value="Prot_kinase_dom"/>
</dbReference>
<gene>
    <name evidence="9" type="ORF">GCM10023352_20440</name>
</gene>
<evidence type="ECO:0000256" key="3">
    <source>
        <dbReference type="ARBA" id="ARBA00022741"/>
    </source>
</evidence>
<keyword evidence="4" id="KW-0418">Kinase</keyword>
<evidence type="ECO:0000256" key="6">
    <source>
        <dbReference type="SAM" id="MobiDB-lite"/>
    </source>
</evidence>
<accession>A0ABP9BY13</accession>
<keyword evidence="7" id="KW-0472">Membrane</keyword>
<dbReference type="EMBL" id="BAABKP010000006">
    <property type="protein sequence ID" value="GAA4800299.1"/>
    <property type="molecule type" value="Genomic_DNA"/>
</dbReference>
<feature type="compositionally biased region" description="Basic and acidic residues" evidence="6">
    <location>
        <begin position="418"/>
        <end position="430"/>
    </location>
</feature>
<feature type="region of interest" description="Disordered" evidence="6">
    <location>
        <begin position="366"/>
        <end position="394"/>
    </location>
</feature>
<dbReference type="CDD" id="cd14014">
    <property type="entry name" value="STKc_PknB_like"/>
    <property type="match status" value="1"/>
</dbReference>
<keyword evidence="7" id="KW-0812">Transmembrane</keyword>
<evidence type="ECO:0000256" key="1">
    <source>
        <dbReference type="ARBA" id="ARBA00022527"/>
    </source>
</evidence>
<dbReference type="SMART" id="SM00220">
    <property type="entry name" value="S_TKc"/>
    <property type="match status" value="1"/>
</dbReference>
<dbReference type="RefSeq" id="WP_345447235.1">
    <property type="nucleotide sequence ID" value="NZ_BAABKP010000006.1"/>
</dbReference>
<evidence type="ECO:0000313" key="10">
    <source>
        <dbReference type="Proteomes" id="UP001500187"/>
    </source>
</evidence>